<evidence type="ECO:0000259" key="9">
    <source>
        <dbReference type="PROSITE" id="PS50850"/>
    </source>
</evidence>
<evidence type="ECO:0000256" key="7">
    <source>
        <dbReference type="SAM" id="MobiDB-lite"/>
    </source>
</evidence>
<dbReference type="Gene3D" id="1.20.1250.20">
    <property type="entry name" value="MFS general substrate transporter like domains"/>
    <property type="match status" value="1"/>
</dbReference>
<evidence type="ECO:0000256" key="1">
    <source>
        <dbReference type="ARBA" id="ARBA00004141"/>
    </source>
</evidence>
<keyword evidence="3 8" id="KW-0812">Transmembrane</keyword>
<dbReference type="GO" id="GO:0015137">
    <property type="term" value="F:citrate transmembrane transporter activity"/>
    <property type="evidence" value="ECO:0007669"/>
    <property type="project" value="UniProtKB-ARBA"/>
</dbReference>
<dbReference type="AlphaFoldDB" id="A0A0A1SYW8"/>
<dbReference type="InterPro" id="IPR011701">
    <property type="entry name" value="MFS"/>
</dbReference>
<dbReference type="Pfam" id="PF07690">
    <property type="entry name" value="MFS_1"/>
    <property type="match status" value="1"/>
</dbReference>
<dbReference type="HOGENOM" id="CLU_008455_8_4_1"/>
<evidence type="ECO:0000256" key="5">
    <source>
        <dbReference type="ARBA" id="ARBA00023136"/>
    </source>
</evidence>
<keyword evidence="11" id="KW-1185">Reference proteome</keyword>
<dbReference type="OrthoDB" id="440553at2759"/>
<feature type="transmembrane region" description="Helical" evidence="8">
    <location>
        <begin position="81"/>
        <end position="101"/>
    </location>
</feature>
<dbReference type="PRINTS" id="PR01036">
    <property type="entry name" value="TCRTETB"/>
</dbReference>
<dbReference type="SUPFAM" id="SSF103473">
    <property type="entry name" value="MFS general substrate transporter"/>
    <property type="match status" value="1"/>
</dbReference>
<dbReference type="STRING" id="1531966.A0A0A1SYW8"/>
<feature type="transmembrane region" description="Helical" evidence="8">
    <location>
        <begin position="171"/>
        <end position="194"/>
    </location>
</feature>
<feature type="region of interest" description="Disordered" evidence="7">
    <location>
        <begin position="1"/>
        <end position="27"/>
    </location>
</feature>
<feature type="transmembrane region" description="Helical" evidence="8">
    <location>
        <begin position="206"/>
        <end position="224"/>
    </location>
</feature>
<feature type="transmembrane region" description="Helical" evidence="8">
    <location>
        <begin position="356"/>
        <end position="374"/>
    </location>
</feature>
<dbReference type="GO" id="GO:0005886">
    <property type="term" value="C:plasma membrane"/>
    <property type="evidence" value="ECO:0007669"/>
    <property type="project" value="TreeGrafter"/>
</dbReference>
<keyword evidence="2" id="KW-0813">Transport</keyword>
<dbReference type="GO" id="GO:0140115">
    <property type="term" value="P:export across plasma membrane"/>
    <property type="evidence" value="ECO:0007669"/>
    <property type="project" value="UniProtKB-ARBA"/>
</dbReference>
<dbReference type="Proteomes" id="UP000039046">
    <property type="component" value="Unassembled WGS sequence"/>
</dbReference>
<dbReference type="PANTHER" id="PTHR23502">
    <property type="entry name" value="MAJOR FACILITATOR SUPERFAMILY"/>
    <property type="match status" value="1"/>
</dbReference>
<dbReference type="EMBL" id="CDHN01000002">
    <property type="protein sequence ID" value="CEJ84784.1"/>
    <property type="molecule type" value="Genomic_DNA"/>
</dbReference>
<keyword evidence="6" id="KW-0325">Glycoprotein</keyword>
<gene>
    <name evidence="10" type="ORF">VHEMI03577</name>
</gene>
<proteinExistence type="predicted"/>
<keyword evidence="5 8" id="KW-0472">Membrane</keyword>
<comment type="subcellular location">
    <subcellularLocation>
        <location evidence="1">Membrane</location>
        <topology evidence="1">Multi-pass membrane protein</topology>
    </subcellularLocation>
</comment>
<evidence type="ECO:0000313" key="11">
    <source>
        <dbReference type="Proteomes" id="UP000039046"/>
    </source>
</evidence>
<dbReference type="FunFam" id="1.20.1250.20:FF:000172">
    <property type="entry name" value="MFS multidrug resistance transporter"/>
    <property type="match status" value="1"/>
</dbReference>
<sequence length="549" mass="59504">MASSGTASGPVSGDSAGVMPVANEPPSDAVAHDQVSLVLDHAETVKLNDPVQDQAIFVNDTELNRVASAPYSVFSVTTRRWVVFMITIGSIISPMTANIYFPAIVSISKDLNVSLSLINLSLTTYMIFQGLSPPIFGDFGDMAGRRPAYIVSLTMYTIINIALALQRNYAALLVLRCLQSAGSSGTLALGYAVVADLVPRSDRGRYMGIIGAGINAGPTLGPFLGGLLSQFLGWPALFWFLAIFAFAWLVPWILFVPETCRNVVGNGSAAPQSWNYPVIQYLVKRRQSTEAESGTTRKLRIPNPLKTLALSFEKEMGQILIIATAIYLDFILVAATLSPLFKKIYGFSDLQIGLCYLPYGVGCCITSILQGYVLDWNYRRIAKKVGFGMVQKSKEEMLKFPIESARMQPLYPTLAVGSAAVIAYGWALHMQTTVAVPLAMLFIIGMTVPSSFNALTTLIVDIFPEAPATAAAANNLVRCLFGAAATSIIDFMLQGMGIGGCFTFLASLMITSIPWLWVIQSRGPRWRAEKEKAIELKELNKSQAANQAK</sequence>
<feature type="transmembrane region" description="Helical" evidence="8">
    <location>
        <begin position="236"/>
        <end position="256"/>
    </location>
</feature>
<feature type="domain" description="Major facilitator superfamily (MFS) profile" evidence="9">
    <location>
        <begin position="82"/>
        <end position="524"/>
    </location>
</feature>
<evidence type="ECO:0000256" key="6">
    <source>
        <dbReference type="ARBA" id="ARBA00023180"/>
    </source>
</evidence>
<feature type="transmembrane region" description="Helical" evidence="8">
    <location>
        <begin position="434"/>
        <end position="460"/>
    </location>
</feature>
<organism evidence="10 11">
    <name type="scientific">[Torrubiella] hemipterigena</name>
    <dbReference type="NCBI Taxonomy" id="1531966"/>
    <lineage>
        <taxon>Eukaryota</taxon>
        <taxon>Fungi</taxon>
        <taxon>Dikarya</taxon>
        <taxon>Ascomycota</taxon>
        <taxon>Pezizomycotina</taxon>
        <taxon>Sordariomycetes</taxon>
        <taxon>Hypocreomycetidae</taxon>
        <taxon>Hypocreales</taxon>
        <taxon>Clavicipitaceae</taxon>
        <taxon>Clavicipitaceae incertae sedis</taxon>
        <taxon>'Torrubiella' clade</taxon>
    </lineage>
</organism>
<feature type="transmembrane region" description="Helical" evidence="8">
    <location>
        <begin position="495"/>
        <end position="518"/>
    </location>
</feature>
<evidence type="ECO:0000256" key="3">
    <source>
        <dbReference type="ARBA" id="ARBA00022692"/>
    </source>
</evidence>
<feature type="transmembrane region" description="Helical" evidence="8">
    <location>
        <begin position="409"/>
        <end position="428"/>
    </location>
</feature>
<accession>A0A0A1SYW8</accession>
<dbReference type="InterPro" id="IPR036259">
    <property type="entry name" value="MFS_trans_sf"/>
</dbReference>
<reference evidence="10 11" key="1">
    <citation type="journal article" date="2015" name="Genome Announc.">
        <title>Draft Genome Sequence and Gene Annotation of the Entomopathogenic Fungus Verticillium hemipterigenum.</title>
        <authorList>
            <person name="Horn F."/>
            <person name="Habel A."/>
            <person name="Scharf D.H."/>
            <person name="Dworschak J."/>
            <person name="Brakhage A.A."/>
            <person name="Guthke R."/>
            <person name="Hertweck C."/>
            <person name="Linde J."/>
        </authorList>
    </citation>
    <scope>NUCLEOTIDE SEQUENCE [LARGE SCALE GENOMIC DNA]</scope>
</reference>
<evidence type="ECO:0000313" key="10">
    <source>
        <dbReference type="EMBL" id="CEJ84784.1"/>
    </source>
</evidence>
<evidence type="ECO:0000256" key="8">
    <source>
        <dbReference type="SAM" id="Phobius"/>
    </source>
</evidence>
<evidence type="ECO:0000256" key="4">
    <source>
        <dbReference type="ARBA" id="ARBA00022989"/>
    </source>
</evidence>
<feature type="transmembrane region" description="Helical" evidence="8">
    <location>
        <begin position="113"/>
        <end position="136"/>
    </location>
</feature>
<protein>
    <recommendedName>
        <fullName evidence="9">Major facilitator superfamily (MFS) profile domain-containing protein</fullName>
    </recommendedName>
</protein>
<feature type="transmembrane region" description="Helical" evidence="8">
    <location>
        <begin position="319"/>
        <end position="341"/>
    </location>
</feature>
<dbReference type="InterPro" id="IPR020846">
    <property type="entry name" value="MFS_dom"/>
</dbReference>
<dbReference type="FunFam" id="1.20.1720.10:FF:000009">
    <property type="entry name" value="MFS multidrug transporter"/>
    <property type="match status" value="1"/>
</dbReference>
<keyword evidence="4 8" id="KW-1133">Transmembrane helix</keyword>
<name>A0A0A1SYW8_9HYPO</name>
<feature type="transmembrane region" description="Helical" evidence="8">
    <location>
        <begin position="148"/>
        <end position="165"/>
    </location>
</feature>
<evidence type="ECO:0000256" key="2">
    <source>
        <dbReference type="ARBA" id="ARBA00022448"/>
    </source>
</evidence>
<dbReference type="PROSITE" id="PS50850">
    <property type="entry name" value="MFS"/>
    <property type="match status" value="1"/>
</dbReference>
<dbReference type="PANTHER" id="PTHR23502:SF51">
    <property type="entry name" value="QUINIDINE RESISTANCE PROTEIN 1-RELATED"/>
    <property type="match status" value="1"/>
</dbReference>